<evidence type="ECO:0000256" key="1">
    <source>
        <dbReference type="ARBA" id="ARBA00004651"/>
    </source>
</evidence>
<gene>
    <name evidence="10" type="ORF">H9876_03705</name>
</gene>
<dbReference type="InterPro" id="IPR000045">
    <property type="entry name" value="Prepilin_IV_endopep_pep"/>
</dbReference>
<accession>A0A9D1U3L6</accession>
<feature type="transmembrane region" description="Helical" evidence="7">
    <location>
        <begin position="118"/>
        <end position="135"/>
    </location>
</feature>
<dbReference type="Proteomes" id="UP000886878">
    <property type="component" value="Unassembled WGS sequence"/>
</dbReference>
<feature type="domain" description="Prepilin peptidase A24 N-terminal" evidence="9">
    <location>
        <begin position="10"/>
        <end position="89"/>
    </location>
</feature>
<keyword evidence="5 7" id="KW-1133">Transmembrane helix</keyword>
<evidence type="ECO:0000256" key="3">
    <source>
        <dbReference type="ARBA" id="ARBA00022475"/>
    </source>
</evidence>
<evidence type="ECO:0000313" key="11">
    <source>
        <dbReference type="Proteomes" id="UP000886878"/>
    </source>
</evidence>
<dbReference type="PANTHER" id="PTHR30487:SF0">
    <property type="entry name" value="PREPILIN LEADER PEPTIDASE_N-METHYLTRANSFERASE-RELATED"/>
    <property type="match status" value="1"/>
</dbReference>
<proteinExistence type="inferred from homology"/>
<evidence type="ECO:0000256" key="5">
    <source>
        <dbReference type="ARBA" id="ARBA00022989"/>
    </source>
</evidence>
<dbReference type="InterPro" id="IPR010627">
    <property type="entry name" value="Prepilin_pept_A24_N"/>
</dbReference>
<evidence type="ECO:0000256" key="2">
    <source>
        <dbReference type="ARBA" id="ARBA00005801"/>
    </source>
</evidence>
<comment type="subcellular location">
    <subcellularLocation>
        <location evidence="1">Cell membrane</location>
        <topology evidence="1">Multi-pass membrane protein</topology>
    </subcellularLocation>
</comment>
<evidence type="ECO:0000259" key="9">
    <source>
        <dbReference type="Pfam" id="PF06750"/>
    </source>
</evidence>
<name>A0A9D1U3L6_9LACO</name>
<dbReference type="GO" id="GO:0005886">
    <property type="term" value="C:plasma membrane"/>
    <property type="evidence" value="ECO:0007669"/>
    <property type="project" value="UniProtKB-SubCell"/>
</dbReference>
<evidence type="ECO:0000256" key="6">
    <source>
        <dbReference type="ARBA" id="ARBA00023136"/>
    </source>
</evidence>
<dbReference type="InterPro" id="IPR050882">
    <property type="entry name" value="Prepilin_peptidase/N-MTase"/>
</dbReference>
<keyword evidence="4 7" id="KW-0812">Transmembrane</keyword>
<comment type="caution">
    <text evidence="10">The sequence shown here is derived from an EMBL/GenBank/DDBJ whole genome shotgun (WGS) entry which is preliminary data.</text>
</comment>
<dbReference type="GO" id="GO:0006465">
    <property type="term" value="P:signal peptide processing"/>
    <property type="evidence" value="ECO:0007669"/>
    <property type="project" value="TreeGrafter"/>
</dbReference>
<feature type="transmembrane region" description="Helical" evidence="7">
    <location>
        <begin position="169"/>
        <end position="197"/>
    </location>
</feature>
<dbReference type="Pfam" id="PF01478">
    <property type="entry name" value="Peptidase_A24"/>
    <property type="match status" value="1"/>
</dbReference>
<dbReference type="Pfam" id="PF06750">
    <property type="entry name" value="A24_N_bact"/>
    <property type="match status" value="1"/>
</dbReference>
<feature type="domain" description="Prepilin type IV endopeptidase peptidase" evidence="8">
    <location>
        <begin position="101"/>
        <end position="197"/>
    </location>
</feature>
<feature type="transmembrane region" description="Helical" evidence="7">
    <location>
        <begin position="6"/>
        <end position="27"/>
    </location>
</feature>
<evidence type="ECO:0000256" key="7">
    <source>
        <dbReference type="SAM" id="Phobius"/>
    </source>
</evidence>
<evidence type="ECO:0000256" key="4">
    <source>
        <dbReference type="ARBA" id="ARBA00022692"/>
    </source>
</evidence>
<reference evidence="10" key="2">
    <citation type="submission" date="2021-04" db="EMBL/GenBank/DDBJ databases">
        <authorList>
            <person name="Gilroy R."/>
        </authorList>
    </citation>
    <scope>NUCLEOTIDE SEQUENCE</scope>
    <source>
        <strain evidence="10">ChiHejej3B27-2180</strain>
    </source>
</reference>
<comment type="similarity">
    <text evidence="2">Belongs to the peptidase A24 family.</text>
</comment>
<keyword evidence="6 7" id="KW-0472">Membrane</keyword>
<evidence type="ECO:0000313" key="10">
    <source>
        <dbReference type="EMBL" id="HIW70467.1"/>
    </source>
</evidence>
<sequence>MILYYLFFFIIGTCYASFFVTIGQRWAGQNCHCSRSQCPFCHHVLRWWQLIPLVGWAWQAGRCRDCQKLISPFSSVCELLCGACFTIMAQWPLVDWCVIFVTSASLLVMSATDWQAQWISPLCLTGLFPLYHLFGQLPLNEVIFGIIPLSVLLAIAAKQGLLGAGDCEFLVVLLISVGPFHAAVIVMIASLAFLIYVSITGNWQKRLPFIPWLSLGTTYLFINQVLK</sequence>
<reference evidence="10" key="1">
    <citation type="journal article" date="2021" name="PeerJ">
        <title>Extensive microbial diversity within the chicken gut microbiome revealed by metagenomics and culture.</title>
        <authorList>
            <person name="Gilroy R."/>
            <person name="Ravi A."/>
            <person name="Getino M."/>
            <person name="Pursley I."/>
            <person name="Horton D.L."/>
            <person name="Alikhan N.F."/>
            <person name="Baker D."/>
            <person name="Gharbi K."/>
            <person name="Hall N."/>
            <person name="Watson M."/>
            <person name="Adriaenssens E.M."/>
            <person name="Foster-Nyarko E."/>
            <person name="Jarju S."/>
            <person name="Secka A."/>
            <person name="Antonio M."/>
            <person name="Oren A."/>
            <person name="Chaudhuri R.R."/>
            <person name="La Ragione R."/>
            <person name="Hildebrand F."/>
            <person name="Pallen M.J."/>
        </authorList>
    </citation>
    <scope>NUCLEOTIDE SEQUENCE</scope>
    <source>
        <strain evidence="10">ChiHejej3B27-2180</strain>
    </source>
</reference>
<dbReference type="PANTHER" id="PTHR30487">
    <property type="entry name" value="TYPE 4 PREPILIN-LIKE PROTEINS LEADER PEPTIDE-PROCESSING ENZYME"/>
    <property type="match status" value="1"/>
</dbReference>
<protein>
    <submittedName>
        <fullName evidence="10">Prepilin peptidase</fullName>
    </submittedName>
</protein>
<keyword evidence="3" id="KW-1003">Cell membrane</keyword>
<organism evidence="10 11">
    <name type="scientific">Candidatus Limosilactobacillus merdipullorum</name>
    <dbReference type="NCBI Taxonomy" id="2838653"/>
    <lineage>
        <taxon>Bacteria</taxon>
        <taxon>Bacillati</taxon>
        <taxon>Bacillota</taxon>
        <taxon>Bacilli</taxon>
        <taxon>Lactobacillales</taxon>
        <taxon>Lactobacillaceae</taxon>
        <taxon>Limosilactobacillus</taxon>
    </lineage>
</organism>
<dbReference type="EMBL" id="DXGK01000074">
    <property type="protein sequence ID" value="HIW70467.1"/>
    <property type="molecule type" value="Genomic_DNA"/>
</dbReference>
<feature type="transmembrane region" description="Helical" evidence="7">
    <location>
        <begin position="142"/>
        <end position="163"/>
    </location>
</feature>
<evidence type="ECO:0000259" key="8">
    <source>
        <dbReference type="Pfam" id="PF01478"/>
    </source>
</evidence>
<dbReference type="GO" id="GO:0004190">
    <property type="term" value="F:aspartic-type endopeptidase activity"/>
    <property type="evidence" value="ECO:0007669"/>
    <property type="project" value="InterPro"/>
</dbReference>
<dbReference type="AlphaFoldDB" id="A0A9D1U3L6"/>